<evidence type="ECO:0000313" key="3">
    <source>
        <dbReference type="EMBL" id="THV45937.1"/>
    </source>
</evidence>
<sequence>MDCTTSSDVPSDDCEETNMSEMSKEEIHEAVLAAGKKVKNISLCEKCDKIVGWFFLEKKVFRRIIGRRETSLRRIICDYKIDQLKSFCKLCKFLYSIRPEAEEGNDEEYFSLIRSTAGVLFGFGSNYNDKILFYLVAGKYKEKPLSGYYNTIFGFSNADAYKDGVAIRNLSVQADLSLVREWIRQCNDDHADSNFNCLPKDGISLQGLTVIDCKDGRNILVPGTAYMEYITLSYVWGSEVSEGPDQFGKLPSTLPNLMSDVIKVVLALGYRYLWIDRYCIPQDDSSDIKSLLIKNMDKIYSQSTLTIIAISAKCPSEGLPGVTKPRIPVQKFLQMNSIHLAQWVSKIEHEINNSVWNTRGWTYQEALLSRRRLLFTETQCYFQCDAGGYKRGKGGDRMESIDYDLTTERDIHLRFRTPMIFRPRPKHHTDREIPLFSSMVSEYAGRQLSKDSDVLPAVLGILGMFTSECSIFHGHIYGVSIFEPSDKSLPVDTIGTLIMGITWYIEPNFRTLEDVAAAAIPFRRRSLPSWTWCDWTHASPSFYPIGWNQDLLGLGYMRKDIVHDQKLSLEFENGTMLPWPREADLADLAQKTMLMGNLKSGAIPPNMRSVYDNSGEKALAFEVGKRAGDVCYG</sequence>
<proteinExistence type="predicted"/>
<accession>A0A4S8QLP8</accession>
<dbReference type="AlphaFoldDB" id="A0A4S8QLP8"/>
<evidence type="ECO:0000256" key="1">
    <source>
        <dbReference type="SAM" id="MobiDB-lite"/>
    </source>
</evidence>
<dbReference type="PANTHER" id="PTHR33112">
    <property type="entry name" value="DOMAIN PROTEIN, PUTATIVE-RELATED"/>
    <property type="match status" value="1"/>
</dbReference>
<feature type="domain" description="Heterokaryon incompatibility" evidence="2">
    <location>
        <begin position="229"/>
        <end position="365"/>
    </location>
</feature>
<dbReference type="Pfam" id="PF06985">
    <property type="entry name" value="HET"/>
    <property type="match status" value="1"/>
</dbReference>
<dbReference type="PANTHER" id="PTHR33112:SF1">
    <property type="entry name" value="HETEROKARYON INCOMPATIBILITY DOMAIN-CONTAINING PROTEIN"/>
    <property type="match status" value="1"/>
</dbReference>
<dbReference type="Proteomes" id="UP000308671">
    <property type="component" value="Unassembled WGS sequence"/>
</dbReference>
<name>A0A4S8QLP8_9HELO</name>
<dbReference type="EMBL" id="PQXL01000434">
    <property type="protein sequence ID" value="THV45937.1"/>
    <property type="molecule type" value="Genomic_DNA"/>
</dbReference>
<organism evidence="3 4">
    <name type="scientific">Botrytis galanthina</name>
    <dbReference type="NCBI Taxonomy" id="278940"/>
    <lineage>
        <taxon>Eukaryota</taxon>
        <taxon>Fungi</taxon>
        <taxon>Dikarya</taxon>
        <taxon>Ascomycota</taxon>
        <taxon>Pezizomycotina</taxon>
        <taxon>Leotiomycetes</taxon>
        <taxon>Helotiales</taxon>
        <taxon>Sclerotiniaceae</taxon>
        <taxon>Botrytis</taxon>
    </lineage>
</organism>
<evidence type="ECO:0000313" key="4">
    <source>
        <dbReference type="Proteomes" id="UP000308671"/>
    </source>
</evidence>
<gene>
    <name evidence="3" type="ORF">BGAL_0435g00070</name>
</gene>
<evidence type="ECO:0000259" key="2">
    <source>
        <dbReference type="Pfam" id="PF06985"/>
    </source>
</evidence>
<keyword evidence="4" id="KW-1185">Reference proteome</keyword>
<comment type="caution">
    <text evidence="3">The sequence shown here is derived from an EMBL/GenBank/DDBJ whole genome shotgun (WGS) entry which is preliminary data.</text>
</comment>
<protein>
    <recommendedName>
        <fullName evidence="2">Heterokaryon incompatibility domain-containing protein</fullName>
    </recommendedName>
</protein>
<reference evidence="3 4" key="1">
    <citation type="submission" date="2017-12" db="EMBL/GenBank/DDBJ databases">
        <title>Comparative genomics of Botrytis spp.</title>
        <authorList>
            <person name="Valero-Jimenez C.A."/>
            <person name="Tapia P."/>
            <person name="Veloso J."/>
            <person name="Silva-Moreno E."/>
            <person name="Staats M."/>
            <person name="Valdes J.H."/>
            <person name="Van Kan J.A.L."/>
        </authorList>
    </citation>
    <scope>NUCLEOTIDE SEQUENCE [LARGE SCALE GENOMIC DNA]</scope>
    <source>
        <strain evidence="3 4">MUCL435</strain>
    </source>
</reference>
<dbReference type="OrthoDB" id="5428863at2759"/>
<feature type="region of interest" description="Disordered" evidence="1">
    <location>
        <begin position="1"/>
        <end position="22"/>
    </location>
</feature>
<dbReference type="InterPro" id="IPR010730">
    <property type="entry name" value="HET"/>
</dbReference>